<dbReference type="PANTHER" id="PTHR13155">
    <property type="entry name" value="A-KINASE ANCHOR PROTEINS"/>
    <property type="match status" value="1"/>
</dbReference>
<feature type="region of interest" description="Disordered" evidence="1">
    <location>
        <begin position="108"/>
        <end position="130"/>
    </location>
</feature>
<dbReference type="InterPro" id="IPR052246">
    <property type="entry name" value="Cell_Polariz_PKAAnc"/>
</dbReference>
<reference evidence="3" key="1">
    <citation type="submission" date="2022-01" db="EMBL/GenBank/DDBJ databases">
        <authorList>
            <person name="King R."/>
        </authorList>
    </citation>
    <scope>NUCLEOTIDE SEQUENCE</scope>
</reference>
<dbReference type="AlphaFoldDB" id="A0A9P0MNZ8"/>
<proteinExistence type="predicted"/>
<dbReference type="SUPFAM" id="SSF48097">
    <property type="entry name" value="Regulator of G-protein signaling, RGS"/>
    <property type="match status" value="2"/>
</dbReference>
<gene>
    <name evidence="3" type="ORF">NEZAVI_LOCUS10891</name>
</gene>
<protein>
    <recommendedName>
        <fullName evidence="2">RGS domain-containing protein</fullName>
    </recommendedName>
</protein>
<dbReference type="InterPro" id="IPR037719">
    <property type="entry name" value="AKAP10_AKB_dom"/>
</dbReference>
<evidence type="ECO:0000313" key="4">
    <source>
        <dbReference type="Proteomes" id="UP001152798"/>
    </source>
</evidence>
<dbReference type="Gene3D" id="1.10.167.10">
    <property type="entry name" value="Regulator of G-protein Signalling 4, domain 2"/>
    <property type="match status" value="2"/>
</dbReference>
<dbReference type="GO" id="GO:0005739">
    <property type="term" value="C:mitochondrion"/>
    <property type="evidence" value="ECO:0007669"/>
    <property type="project" value="TreeGrafter"/>
</dbReference>
<dbReference type="InterPro" id="IPR036305">
    <property type="entry name" value="RGS_sf"/>
</dbReference>
<dbReference type="CDD" id="cd12804">
    <property type="entry name" value="AKAP10_AKB"/>
    <property type="match status" value="1"/>
</dbReference>
<feature type="domain" description="RGS" evidence="2">
    <location>
        <begin position="62"/>
        <end position="208"/>
    </location>
</feature>
<organism evidence="3 4">
    <name type="scientific">Nezara viridula</name>
    <name type="common">Southern green stink bug</name>
    <name type="synonym">Cimex viridulus</name>
    <dbReference type="NCBI Taxonomy" id="85310"/>
    <lineage>
        <taxon>Eukaryota</taxon>
        <taxon>Metazoa</taxon>
        <taxon>Ecdysozoa</taxon>
        <taxon>Arthropoda</taxon>
        <taxon>Hexapoda</taxon>
        <taxon>Insecta</taxon>
        <taxon>Pterygota</taxon>
        <taxon>Neoptera</taxon>
        <taxon>Paraneoptera</taxon>
        <taxon>Hemiptera</taxon>
        <taxon>Heteroptera</taxon>
        <taxon>Panheteroptera</taxon>
        <taxon>Pentatomomorpha</taxon>
        <taxon>Pentatomoidea</taxon>
        <taxon>Pentatomidae</taxon>
        <taxon>Pentatominae</taxon>
        <taxon>Nezara</taxon>
    </lineage>
</organism>
<evidence type="ECO:0000256" key="1">
    <source>
        <dbReference type="SAM" id="MobiDB-lite"/>
    </source>
</evidence>
<feature type="compositionally biased region" description="Low complexity" evidence="1">
    <location>
        <begin position="112"/>
        <end position="124"/>
    </location>
</feature>
<dbReference type="GO" id="GO:0005886">
    <property type="term" value="C:plasma membrane"/>
    <property type="evidence" value="ECO:0007669"/>
    <property type="project" value="TreeGrafter"/>
</dbReference>
<dbReference type="InterPro" id="IPR044926">
    <property type="entry name" value="RGS_subdomain_2"/>
</dbReference>
<dbReference type="GO" id="GO:0008104">
    <property type="term" value="P:intracellular protein localization"/>
    <property type="evidence" value="ECO:0007669"/>
    <property type="project" value="TreeGrafter"/>
</dbReference>
<dbReference type="SMART" id="SM00315">
    <property type="entry name" value="RGS"/>
    <property type="match status" value="2"/>
</dbReference>
<evidence type="ECO:0000313" key="3">
    <source>
        <dbReference type="EMBL" id="CAH1401963.1"/>
    </source>
</evidence>
<dbReference type="PROSITE" id="PS50132">
    <property type="entry name" value="RGS"/>
    <property type="match status" value="2"/>
</dbReference>
<dbReference type="OrthoDB" id="5584247at2759"/>
<keyword evidence="4" id="KW-1185">Reference proteome</keyword>
<dbReference type="PANTHER" id="PTHR13155:SF1">
    <property type="entry name" value="A-KINASE ANCHOR PROTEIN 10, MITOCHONDRIAL"/>
    <property type="match status" value="1"/>
</dbReference>
<evidence type="ECO:0000259" key="2">
    <source>
        <dbReference type="PROSITE" id="PS50132"/>
    </source>
</evidence>
<dbReference type="Pfam" id="PF00615">
    <property type="entry name" value="RGS"/>
    <property type="match status" value="2"/>
</dbReference>
<dbReference type="EMBL" id="OV725081">
    <property type="protein sequence ID" value="CAH1401963.1"/>
    <property type="molecule type" value="Genomic_DNA"/>
</dbReference>
<name>A0A9P0MNZ8_NEZVI</name>
<dbReference type="Proteomes" id="UP001152798">
    <property type="component" value="Chromosome 5"/>
</dbReference>
<dbReference type="GO" id="GO:0051018">
    <property type="term" value="F:protein kinase A binding"/>
    <property type="evidence" value="ECO:0007669"/>
    <property type="project" value="InterPro"/>
</dbReference>
<feature type="domain" description="RGS" evidence="2">
    <location>
        <begin position="218"/>
        <end position="344"/>
    </location>
</feature>
<accession>A0A9P0MNZ8</accession>
<dbReference type="CDD" id="cd07440">
    <property type="entry name" value="RGS"/>
    <property type="match status" value="1"/>
</dbReference>
<sequence length="460" mass="52503">MLQFWRKDKQKSPHSSPVKIHNGNVQSFVDQEFVTSIGPLSHFTCEQNQSLPCEPKSRLSLNLEDVFNNKVALSYFSQYMEAHGYGNVLSLLLEVESIPFRISNGIPKQTQSAASSPSKSSSKSVDPYVQKSVNEHNSPKRIFTQYLCDDSPFRVRLPEELRMEVQSAYCSPDFDYYSFDNLREYLLQLIKKEVWVDFLHSDCYCKYQIEIMTSGKMTLSDVLYSDACLNGFIEFLEQERCECVIEFWLAATNFERQYSSKKEPVDTTQIQNDAILIYDKYLSLQATSPLGINDKVRFAVEEGICGETETAPNCLTPAVCLVEDFLRTVYLRLFLSSHQYLSLLSDVMSSSQPRSSSPASSVTDGGFDSSLPCEPDLLWRRRKQNSGLSFGRIDQLGRYETDIEPEPDKKSESRISRVVKLILNKDEHKAQEEMAWRVAEMIVKDITSITMGTSQSDEDL</sequence>
<dbReference type="InterPro" id="IPR016137">
    <property type="entry name" value="RGS"/>
</dbReference>